<evidence type="ECO:0000313" key="3">
    <source>
        <dbReference type="EMBL" id="RQM12498.1"/>
    </source>
</evidence>
<dbReference type="GeneID" id="20803006"/>
<evidence type="ECO:0000256" key="1">
    <source>
        <dbReference type="SAM" id="MobiDB-lite"/>
    </source>
</evidence>
<proteinExistence type="predicted"/>
<dbReference type="EMBL" id="KI913115">
    <property type="protein sequence ID" value="ETV87428.1"/>
    <property type="molecule type" value="Genomic_DNA"/>
</dbReference>
<accession>W4H8I1</accession>
<reference evidence="2" key="1">
    <citation type="submission" date="2013-12" db="EMBL/GenBank/DDBJ databases">
        <title>The Genome Sequence of Aphanomyces astaci APO3.</title>
        <authorList>
            <consortium name="The Broad Institute Genomics Platform"/>
            <person name="Russ C."/>
            <person name="Tyler B."/>
            <person name="van West P."/>
            <person name="Dieguez-Uribeondo J."/>
            <person name="Young S.K."/>
            <person name="Zeng Q."/>
            <person name="Gargeya S."/>
            <person name="Fitzgerald M."/>
            <person name="Abouelleil A."/>
            <person name="Alvarado L."/>
            <person name="Chapman S.B."/>
            <person name="Gainer-Dewar J."/>
            <person name="Goldberg J."/>
            <person name="Griggs A."/>
            <person name="Gujja S."/>
            <person name="Hansen M."/>
            <person name="Howarth C."/>
            <person name="Imamovic A."/>
            <person name="Ireland A."/>
            <person name="Larimer J."/>
            <person name="McCowan C."/>
            <person name="Murphy C."/>
            <person name="Pearson M."/>
            <person name="Poon T.W."/>
            <person name="Priest M."/>
            <person name="Roberts A."/>
            <person name="Saif S."/>
            <person name="Shea T."/>
            <person name="Sykes S."/>
            <person name="Wortman J."/>
            <person name="Nusbaum C."/>
            <person name="Birren B."/>
        </authorList>
    </citation>
    <scope>NUCLEOTIDE SEQUENCE [LARGE SCALE GENOMIC DNA]</scope>
    <source>
        <strain evidence="2">APO3</strain>
    </source>
</reference>
<name>W4H8I1_APHAT</name>
<sequence length="162" mass="18354">MQQAIRFNTKILDAESRVGHMLDELMRSLEQDHQEWVFHQKGEMVIEVVTESIKPESLKTVIHEQLHLPRNKALKSDVFRYVNWLWTFAAGHQLYVGLEDESKPSPAAKPVEAPRGGSPQLPRRDGAGEDEAKKVAESAKRHTRGRSFIGCSARVAMDAKVR</sequence>
<organism evidence="2">
    <name type="scientific">Aphanomyces astaci</name>
    <name type="common">Crayfish plague agent</name>
    <dbReference type="NCBI Taxonomy" id="112090"/>
    <lineage>
        <taxon>Eukaryota</taxon>
        <taxon>Sar</taxon>
        <taxon>Stramenopiles</taxon>
        <taxon>Oomycota</taxon>
        <taxon>Saprolegniomycetes</taxon>
        <taxon>Saprolegniales</taxon>
        <taxon>Verrucalvaceae</taxon>
        <taxon>Aphanomyces</taxon>
    </lineage>
</organism>
<evidence type="ECO:0000313" key="4">
    <source>
        <dbReference type="Proteomes" id="UP000284702"/>
    </source>
</evidence>
<keyword evidence="4" id="KW-1185">Reference proteome</keyword>
<dbReference type="Proteomes" id="UP000284702">
    <property type="component" value="Unassembled WGS sequence"/>
</dbReference>
<protein>
    <submittedName>
        <fullName evidence="2">Uncharacterized protein</fullName>
    </submittedName>
</protein>
<dbReference type="RefSeq" id="XP_009822291.1">
    <property type="nucleotide sequence ID" value="XM_009823989.1"/>
</dbReference>
<evidence type="ECO:0000313" key="2">
    <source>
        <dbReference type="EMBL" id="ETV87428.1"/>
    </source>
</evidence>
<dbReference type="AlphaFoldDB" id="W4H8I1"/>
<dbReference type="EMBL" id="MZMZ02005829">
    <property type="protein sequence ID" value="RQM12498.1"/>
    <property type="molecule type" value="Genomic_DNA"/>
</dbReference>
<reference evidence="3 4" key="2">
    <citation type="submission" date="2018-07" db="EMBL/GenBank/DDBJ databases">
        <title>Annotation of Aphanomyces astaci genome assembly.</title>
        <authorList>
            <person name="Studholme D.J."/>
        </authorList>
    </citation>
    <scope>NUCLEOTIDE SEQUENCE [LARGE SCALE GENOMIC DNA]</scope>
    <source>
        <strain evidence="3">Pc</strain>
    </source>
</reference>
<feature type="compositionally biased region" description="Basic and acidic residues" evidence="1">
    <location>
        <begin position="122"/>
        <end position="140"/>
    </location>
</feature>
<dbReference type="VEuPathDB" id="FungiDB:H257_01010"/>
<dbReference type="OrthoDB" id="126293at2759"/>
<feature type="region of interest" description="Disordered" evidence="1">
    <location>
        <begin position="100"/>
        <end position="143"/>
    </location>
</feature>
<gene>
    <name evidence="3" type="ORF">B5M09_011423</name>
    <name evidence="2" type="ORF">H257_01010</name>
</gene>